<keyword evidence="4" id="KW-1185">Reference proteome</keyword>
<reference evidence="3" key="2">
    <citation type="submission" date="2020-11" db="EMBL/GenBank/DDBJ databases">
        <authorList>
            <person name="McCartney M.A."/>
            <person name="Auch B."/>
            <person name="Kono T."/>
            <person name="Mallez S."/>
            <person name="Becker A."/>
            <person name="Gohl D.M."/>
            <person name="Silverstein K.A.T."/>
            <person name="Koren S."/>
            <person name="Bechman K.B."/>
            <person name="Herman A."/>
            <person name="Abrahante J.E."/>
            <person name="Garbe J."/>
        </authorList>
    </citation>
    <scope>NUCLEOTIDE SEQUENCE</scope>
    <source>
        <strain evidence="3">Duluth1</strain>
        <tissue evidence="3">Whole animal</tissue>
    </source>
</reference>
<sequence>MGKHERNRREKRKISSVGDNNGQSQKAGRLTNLNSADSLNVSDVLSQTNSVLYTDVLAETLNLSDVFCKESSPETNPGNMATPTPSQKSDMAATNNYPKEPSNADIVVYLKRINDRICLMDKKIEAIDKLEKKVEGVNGDLKKIWANLHDIDKKTSERLRLIEEKTESVDFALAQASSKISSLEKQRDELKNDLTYLSNSRSLCVVTSYLQTFLRPRLKIHTPLKISYVNSWSTK</sequence>
<dbReference type="Proteomes" id="UP000828390">
    <property type="component" value="Unassembled WGS sequence"/>
</dbReference>
<reference evidence="3" key="1">
    <citation type="journal article" date="2019" name="bioRxiv">
        <title>The Genome of the Zebra Mussel, Dreissena polymorpha: A Resource for Invasive Species Research.</title>
        <authorList>
            <person name="McCartney M.A."/>
            <person name="Auch B."/>
            <person name="Kono T."/>
            <person name="Mallez S."/>
            <person name="Zhang Y."/>
            <person name="Obille A."/>
            <person name="Becker A."/>
            <person name="Abrahante J.E."/>
            <person name="Garbe J."/>
            <person name="Badalamenti J.P."/>
            <person name="Herman A."/>
            <person name="Mangelson H."/>
            <person name="Liachko I."/>
            <person name="Sullivan S."/>
            <person name="Sone E.D."/>
            <person name="Koren S."/>
            <person name="Silverstein K.A.T."/>
            <person name="Beckman K.B."/>
            <person name="Gohl D.M."/>
        </authorList>
    </citation>
    <scope>NUCLEOTIDE SEQUENCE</scope>
    <source>
        <strain evidence="3">Duluth1</strain>
        <tissue evidence="3">Whole animal</tissue>
    </source>
</reference>
<feature type="coiled-coil region" evidence="1">
    <location>
        <begin position="173"/>
        <end position="200"/>
    </location>
</feature>
<evidence type="ECO:0000313" key="4">
    <source>
        <dbReference type="Proteomes" id="UP000828390"/>
    </source>
</evidence>
<organism evidence="3 4">
    <name type="scientific">Dreissena polymorpha</name>
    <name type="common">Zebra mussel</name>
    <name type="synonym">Mytilus polymorpha</name>
    <dbReference type="NCBI Taxonomy" id="45954"/>
    <lineage>
        <taxon>Eukaryota</taxon>
        <taxon>Metazoa</taxon>
        <taxon>Spiralia</taxon>
        <taxon>Lophotrochozoa</taxon>
        <taxon>Mollusca</taxon>
        <taxon>Bivalvia</taxon>
        <taxon>Autobranchia</taxon>
        <taxon>Heteroconchia</taxon>
        <taxon>Euheterodonta</taxon>
        <taxon>Imparidentia</taxon>
        <taxon>Neoheterodontei</taxon>
        <taxon>Myida</taxon>
        <taxon>Dreissenoidea</taxon>
        <taxon>Dreissenidae</taxon>
        <taxon>Dreissena</taxon>
    </lineage>
</organism>
<evidence type="ECO:0000313" key="3">
    <source>
        <dbReference type="EMBL" id="KAH3865687.1"/>
    </source>
</evidence>
<comment type="caution">
    <text evidence="3">The sequence shown here is derived from an EMBL/GenBank/DDBJ whole genome shotgun (WGS) entry which is preliminary data.</text>
</comment>
<dbReference type="EMBL" id="JAIWYP010000002">
    <property type="protein sequence ID" value="KAH3865687.1"/>
    <property type="molecule type" value="Genomic_DNA"/>
</dbReference>
<name>A0A9D4LV79_DREPO</name>
<gene>
    <name evidence="3" type="ORF">DPMN_028729</name>
</gene>
<feature type="region of interest" description="Disordered" evidence="2">
    <location>
        <begin position="1"/>
        <end position="31"/>
    </location>
</feature>
<evidence type="ECO:0000256" key="2">
    <source>
        <dbReference type="SAM" id="MobiDB-lite"/>
    </source>
</evidence>
<feature type="compositionally biased region" description="Basic residues" evidence="2">
    <location>
        <begin position="1"/>
        <end position="14"/>
    </location>
</feature>
<feature type="region of interest" description="Disordered" evidence="2">
    <location>
        <begin position="69"/>
        <end position="98"/>
    </location>
</feature>
<dbReference type="AlphaFoldDB" id="A0A9D4LV79"/>
<accession>A0A9D4LV79</accession>
<keyword evidence="1" id="KW-0175">Coiled coil</keyword>
<proteinExistence type="predicted"/>
<feature type="compositionally biased region" description="Polar residues" evidence="2">
    <location>
        <begin position="73"/>
        <end position="97"/>
    </location>
</feature>
<evidence type="ECO:0000256" key="1">
    <source>
        <dbReference type="SAM" id="Coils"/>
    </source>
</evidence>
<feature type="compositionally biased region" description="Polar residues" evidence="2">
    <location>
        <begin position="17"/>
        <end position="31"/>
    </location>
</feature>
<protein>
    <submittedName>
        <fullName evidence="3">Uncharacterized protein</fullName>
    </submittedName>
</protein>